<dbReference type="Pfam" id="PF00591">
    <property type="entry name" value="Glycos_transf_3"/>
    <property type="match status" value="1"/>
</dbReference>
<dbReference type="NCBIfam" id="NF004490">
    <property type="entry name" value="PRK05820.1"/>
    <property type="match status" value="1"/>
</dbReference>
<evidence type="ECO:0000256" key="9">
    <source>
        <dbReference type="ARBA" id="ARBA00048453"/>
    </source>
</evidence>
<dbReference type="SUPFAM" id="SSF52418">
    <property type="entry name" value="Nucleoside phosphorylase/phosphoribosyltransferase catalytic domain"/>
    <property type="match status" value="1"/>
</dbReference>
<dbReference type="InterPro" id="IPR000053">
    <property type="entry name" value="Thymidine/pyrmidine_PPase"/>
</dbReference>
<dbReference type="EMBL" id="JAGGLL010000033">
    <property type="protein sequence ID" value="MBP2023618.1"/>
    <property type="molecule type" value="Genomic_DNA"/>
</dbReference>
<dbReference type="InterPro" id="IPR018090">
    <property type="entry name" value="Pyrmidine_PPas_bac/euk"/>
</dbReference>
<feature type="domain" description="Pyrimidine nucleoside phosphorylase C-terminal" evidence="11">
    <location>
        <begin position="355"/>
        <end position="429"/>
    </location>
</feature>
<dbReference type="NCBIfam" id="NF004747">
    <property type="entry name" value="PRK06078.1"/>
    <property type="match status" value="1"/>
</dbReference>
<comment type="subunit">
    <text evidence="4">Homodimer.</text>
</comment>
<evidence type="ECO:0000256" key="3">
    <source>
        <dbReference type="ARBA" id="ARBA00006915"/>
    </source>
</evidence>
<protein>
    <recommendedName>
        <fullName evidence="6">Pyrimidine-nucleoside phosphorylase</fullName>
        <ecNumber evidence="5">2.4.2.2</ecNumber>
    </recommendedName>
</protein>
<dbReference type="InterPro" id="IPR013102">
    <property type="entry name" value="PYNP_C"/>
</dbReference>
<evidence type="ECO:0000256" key="2">
    <source>
        <dbReference type="ARBA" id="ARBA00003877"/>
    </source>
</evidence>
<comment type="catalytic activity">
    <reaction evidence="9">
        <text>uridine + phosphate = alpha-D-ribose 1-phosphate + uracil</text>
        <dbReference type="Rhea" id="RHEA:24388"/>
        <dbReference type="ChEBI" id="CHEBI:16704"/>
        <dbReference type="ChEBI" id="CHEBI:17568"/>
        <dbReference type="ChEBI" id="CHEBI:43474"/>
        <dbReference type="ChEBI" id="CHEBI:57720"/>
        <dbReference type="EC" id="2.4.2.2"/>
    </reaction>
</comment>
<dbReference type="InterPro" id="IPR000312">
    <property type="entry name" value="Glycosyl_Trfase_fam3"/>
</dbReference>
<dbReference type="PANTHER" id="PTHR10515">
    <property type="entry name" value="THYMIDINE PHOSPHORYLASE"/>
    <property type="match status" value="1"/>
</dbReference>
<dbReference type="InterPro" id="IPR017459">
    <property type="entry name" value="Glycosyl_Trfase_fam3_N_dom"/>
</dbReference>
<comment type="caution">
    <text evidence="12">The sequence shown here is derived from an EMBL/GenBank/DDBJ whole genome shotgun (WGS) entry which is preliminary data.</text>
</comment>
<dbReference type="NCBIfam" id="TIGR02644">
    <property type="entry name" value="Y_phosphoryl"/>
    <property type="match status" value="1"/>
</dbReference>
<dbReference type="PROSITE" id="PS00647">
    <property type="entry name" value="THYMID_PHOSPHORYLASE"/>
    <property type="match status" value="1"/>
</dbReference>
<evidence type="ECO:0000313" key="13">
    <source>
        <dbReference type="Proteomes" id="UP001519308"/>
    </source>
</evidence>
<evidence type="ECO:0000259" key="11">
    <source>
        <dbReference type="SMART" id="SM00941"/>
    </source>
</evidence>
<accession>A0ABS4K760</accession>
<reference evidence="12 13" key="1">
    <citation type="submission" date="2021-03" db="EMBL/GenBank/DDBJ databases">
        <title>Genomic Encyclopedia of Type Strains, Phase IV (KMG-IV): sequencing the most valuable type-strain genomes for metagenomic binning, comparative biology and taxonomic classification.</title>
        <authorList>
            <person name="Goeker M."/>
        </authorList>
    </citation>
    <scope>NUCLEOTIDE SEQUENCE [LARGE SCALE GENOMIC DNA]</scope>
    <source>
        <strain evidence="12 13">DSM 28650</strain>
    </source>
</reference>
<organism evidence="12 13">
    <name type="scientific">Clostridium punense</name>
    <dbReference type="NCBI Taxonomy" id="1054297"/>
    <lineage>
        <taxon>Bacteria</taxon>
        <taxon>Bacillati</taxon>
        <taxon>Bacillota</taxon>
        <taxon>Clostridia</taxon>
        <taxon>Eubacteriales</taxon>
        <taxon>Clostridiaceae</taxon>
        <taxon>Clostridium</taxon>
    </lineage>
</organism>
<dbReference type="SUPFAM" id="SSF47648">
    <property type="entry name" value="Nucleoside phosphorylase/phosphoribosyltransferase N-terminal domain"/>
    <property type="match status" value="1"/>
</dbReference>
<dbReference type="SMART" id="SM00941">
    <property type="entry name" value="PYNP_C"/>
    <property type="match status" value="1"/>
</dbReference>
<proteinExistence type="inferred from homology"/>
<comment type="catalytic activity">
    <reaction evidence="10">
        <text>thymidine + phosphate = 2-deoxy-alpha-D-ribose 1-phosphate + thymine</text>
        <dbReference type="Rhea" id="RHEA:16037"/>
        <dbReference type="ChEBI" id="CHEBI:17748"/>
        <dbReference type="ChEBI" id="CHEBI:17821"/>
        <dbReference type="ChEBI" id="CHEBI:43474"/>
        <dbReference type="ChEBI" id="CHEBI:57259"/>
        <dbReference type="EC" id="2.4.2.2"/>
    </reaction>
</comment>
<dbReference type="Gene3D" id="3.40.1030.10">
    <property type="entry name" value="Nucleoside phosphorylase/phosphoribosyltransferase catalytic domain"/>
    <property type="match status" value="1"/>
</dbReference>
<dbReference type="GO" id="GO:0016154">
    <property type="term" value="F:pyrimidine-nucleoside phosphorylase activity"/>
    <property type="evidence" value="ECO:0007669"/>
    <property type="project" value="UniProtKB-EC"/>
</dbReference>
<evidence type="ECO:0000256" key="7">
    <source>
        <dbReference type="ARBA" id="ARBA00022676"/>
    </source>
</evidence>
<dbReference type="InterPro" id="IPR036320">
    <property type="entry name" value="Glycosyl_Trfase_fam3_N_dom_sf"/>
</dbReference>
<evidence type="ECO:0000256" key="6">
    <source>
        <dbReference type="ARBA" id="ARBA00014680"/>
    </source>
</evidence>
<evidence type="ECO:0000256" key="1">
    <source>
        <dbReference type="ARBA" id="ARBA00001066"/>
    </source>
</evidence>
<dbReference type="Pfam" id="PF07831">
    <property type="entry name" value="PYNP_C"/>
    <property type="match status" value="1"/>
</dbReference>
<evidence type="ECO:0000313" key="12">
    <source>
        <dbReference type="EMBL" id="MBP2023618.1"/>
    </source>
</evidence>
<keyword evidence="7 12" id="KW-0328">Glycosyltransferase</keyword>
<keyword evidence="8 12" id="KW-0808">Transferase</keyword>
<dbReference type="InterPro" id="IPR017872">
    <property type="entry name" value="Pyrmidine_PPase_CS"/>
</dbReference>
<evidence type="ECO:0000256" key="8">
    <source>
        <dbReference type="ARBA" id="ARBA00022679"/>
    </source>
</evidence>
<dbReference type="Gene3D" id="3.90.1170.30">
    <property type="entry name" value="Pyrimidine nucleoside phosphorylase-like, C-terminal domain"/>
    <property type="match status" value="1"/>
</dbReference>
<evidence type="ECO:0000256" key="4">
    <source>
        <dbReference type="ARBA" id="ARBA00011738"/>
    </source>
</evidence>
<evidence type="ECO:0000256" key="10">
    <source>
        <dbReference type="ARBA" id="ARBA00048525"/>
    </source>
</evidence>
<dbReference type="InterPro" id="IPR035902">
    <property type="entry name" value="Nuc_phospho_transferase"/>
</dbReference>
<gene>
    <name evidence="12" type="ORF">J2Z44_003457</name>
</gene>
<comment type="similarity">
    <text evidence="3">Belongs to the thymidine/pyrimidine-nucleoside phosphorylase family.</text>
</comment>
<sequence length="444" mass="47513">MFLDFLKTITMRMYDLILKKRNGNELTKEEINYFVENYTNGEIPDYQVSALLMAIFFQKMNGRETADLTMAMVNSGDILDLSEIEGIKVDKHSTGGVGDTTTLVLGPMVAALGVPVAKMSGRGLGHTGGTIDKLESFKGFSVEMPRDKFIGNVNNIKIAVGGQTGELAPADKKLYALRDVTATVDNVSLIASSIMSKKIAAGADCIVLDVKVGEGAFMKTPEAAQELAAEMVSIGTNVGRKTVAIISDMDQPLGLAIGNALEVEEAIDTLKGNGPKDLFELCLTLGSYMVTLAGAAKNVEEAREKLQETITSGAAINKLKEFVKAQGGDTACIDDTALLPKAKYVVPVMADTDGVIEKIHAESIGLIAMELGAGRATKESIIDLAVGIVLNKKRGEKVSKGDVIAYIHSNDESNIEKAKQDILSNYVISPNYVDNIPLIHHIVD</sequence>
<dbReference type="PANTHER" id="PTHR10515:SF0">
    <property type="entry name" value="THYMIDINE PHOSPHORYLASE"/>
    <property type="match status" value="1"/>
</dbReference>
<dbReference type="Pfam" id="PF02885">
    <property type="entry name" value="Glycos_trans_3N"/>
    <property type="match status" value="1"/>
</dbReference>
<dbReference type="InterPro" id="IPR036566">
    <property type="entry name" value="PYNP-like_C_sf"/>
</dbReference>
<dbReference type="SUPFAM" id="SSF54680">
    <property type="entry name" value="Pyrimidine nucleoside phosphorylase C-terminal domain"/>
    <property type="match status" value="1"/>
</dbReference>
<keyword evidence="13" id="KW-1185">Reference proteome</keyword>
<dbReference type="Gene3D" id="1.20.970.10">
    <property type="entry name" value="Transferase, Pyrimidine Nucleoside Phosphorylase, Chain C"/>
    <property type="match status" value="1"/>
</dbReference>
<name>A0ABS4K760_9CLOT</name>
<comment type="function">
    <text evidence="2">Catalyzes phosphorolysis of the pyrimidine nucleosides uridine, thymidine and 2'-deoxyuridine with the formation of the corresponding pyrimidine base and ribose-1-phosphate.</text>
</comment>
<dbReference type="PIRSF" id="PIRSF000478">
    <property type="entry name" value="TP_PyNP"/>
    <property type="match status" value="1"/>
</dbReference>
<evidence type="ECO:0000256" key="5">
    <source>
        <dbReference type="ARBA" id="ARBA00011889"/>
    </source>
</evidence>
<comment type="catalytic activity">
    <reaction evidence="1">
        <text>2'-deoxyuridine + phosphate = 2-deoxy-alpha-D-ribose 1-phosphate + uracil</text>
        <dbReference type="Rhea" id="RHEA:22824"/>
        <dbReference type="ChEBI" id="CHEBI:16450"/>
        <dbReference type="ChEBI" id="CHEBI:17568"/>
        <dbReference type="ChEBI" id="CHEBI:43474"/>
        <dbReference type="ChEBI" id="CHEBI:57259"/>
        <dbReference type="EC" id="2.4.2.2"/>
    </reaction>
</comment>
<dbReference type="EC" id="2.4.2.2" evidence="5"/>
<dbReference type="Proteomes" id="UP001519308">
    <property type="component" value="Unassembled WGS sequence"/>
</dbReference>